<dbReference type="PANTHER" id="PTHR46825:SF11">
    <property type="entry name" value="PENICILLIN-BINDING PROTEIN 4"/>
    <property type="match status" value="1"/>
</dbReference>
<evidence type="ECO:0000313" key="6">
    <source>
        <dbReference type="Proteomes" id="UP001597508"/>
    </source>
</evidence>
<evidence type="ECO:0000256" key="1">
    <source>
        <dbReference type="ARBA" id="ARBA00004370"/>
    </source>
</evidence>
<keyword evidence="6" id="KW-1185">Reference proteome</keyword>
<dbReference type="EC" id="3.-.-.-" evidence="5"/>
<protein>
    <submittedName>
        <fullName evidence="5">Serine hydrolase domain-containing protein</fullName>
        <ecNumber evidence="5">3.-.-.-</ecNumber>
    </submittedName>
</protein>
<organism evidence="5 6">
    <name type="scientific">Pseudotenacibaculum haliotis</name>
    <dbReference type="NCBI Taxonomy" id="1862138"/>
    <lineage>
        <taxon>Bacteria</taxon>
        <taxon>Pseudomonadati</taxon>
        <taxon>Bacteroidota</taxon>
        <taxon>Flavobacteriia</taxon>
        <taxon>Flavobacteriales</taxon>
        <taxon>Flavobacteriaceae</taxon>
        <taxon>Pseudotenacibaculum</taxon>
    </lineage>
</organism>
<dbReference type="InterPro" id="IPR012338">
    <property type="entry name" value="Beta-lactam/transpept-like"/>
</dbReference>
<comment type="caution">
    <text evidence="5">The sequence shown here is derived from an EMBL/GenBank/DDBJ whole genome shotgun (WGS) entry which is preliminary data.</text>
</comment>
<evidence type="ECO:0000313" key="5">
    <source>
        <dbReference type="EMBL" id="MFD2568831.1"/>
    </source>
</evidence>
<proteinExistence type="predicted"/>
<dbReference type="PANTHER" id="PTHR46825">
    <property type="entry name" value="D-ALANYL-D-ALANINE-CARBOXYPEPTIDASE/ENDOPEPTIDASE AMPH"/>
    <property type="match status" value="1"/>
</dbReference>
<dbReference type="RefSeq" id="WP_379667537.1">
    <property type="nucleotide sequence ID" value="NZ_JBHULH010000012.1"/>
</dbReference>
<dbReference type="Proteomes" id="UP001597508">
    <property type="component" value="Unassembled WGS sequence"/>
</dbReference>
<dbReference type="GO" id="GO:0016787">
    <property type="term" value="F:hydrolase activity"/>
    <property type="evidence" value="ECO:0007669"/>
    <property type="project" value="UniProtKB-KW"/>
</dbReference>
<dbReference type="EMBL" id="JBHULH010000012">
    <property type="protein sequence ID" value="MFD2568831.1"/>
    <property type="molecule type" value="Genomic_DNA"/>
</dbReference>
<evidence type="ECO:0000256" key="2">
    <source>
        <dbReference type="ARBA" id="ARBA00023136"/>
    </source>
</evidence>
<gene>
    <name evidence="5" type="ORF">ACFSRZ_15760</name>
</gene>
<accession>A0ABW5LX77</accession>
<dbReference type="Gene3D" id="3.40.710.10">
    <property type="entry name" value="DD-peptidase/beta-lactamase superfamily"/>
    <property type="match status" value="1"/>
</dbReference>
<dbReference type="Pfam" id="PF00144">
    <property type="entry name" value="Beta-lactamase"/>
    <property type="match status" value="1"/>
</dbReference>
<feature type="chain" id="PRO_5046047855" evidence="3">
    <location>
        <begin position="23"/>
        <end position="363"/>
    </location>
</feature>
<keyword evidence="2" id="KW-0472">Membrane</keyword>
<dbReference type="SUPFAM" id="SSF56601">
    <property type="entry name" value="beta-lactamase/transpeptidase-like"/>
    <property type="match status" value="1"/>
</dbReference>
<evidence type="ECO:0000256" key="3">
    <source>
        <dbReference type="SAM" id="SignalP"/>
    </source>
</evidence>
<sequence>MKKQLVIFFLLTCLIGKSFAQAKNNNVFSKIDAYLEETIDSLKIIGLNYAILVDNKIVHKNSFGLANAQLNVPMTIEKSFPVASISKLFSSVALYKLLSIHKRDVSETVEEFLPNRKDLPESWRKLTLKQLLSHTSGIPDQIDYQIYLAPESEKSVITAIKDKPFSSTPGTENKYNATGFLLIRAIIEKLANKEFESYMQSEYFDKFNLSSAKYGGFKKVILNRVTCYQNRNGNLEMFPLNYSPPMYAGAGLNVTIDDLIKWFQIVQKEKILTKEQLEEVWTPVKLNNGKDGYFGLGWEAYRLHGAYRMVGHGGAGISSFRHYWNEQTQQNVTVVLLTNGALNWRIRPNQINSQIATMMLEEE</sequence>
<name>A0ABW5LX77_9FLAO</name>
<feature type="signal peptide" evidence="3">
    <location>
        <begin position="1"/>
        <end position="22"/>
    </location>
</feature>
<feature type="domain" description="Beta-lactamase-related" evidence="4">
    <location>
        <begin position="32"/>
        <end position="341"/>
    </location>
</feature>
<evidence type="ECO:0000259" key="4">
    <source>
        <dbReference type="Pfam" id="PF00144"/>
    </source>
</evidence>
<reference evidence="6" key="1">
    <citation type="journal article" date="2019" name="Int. J. Syst. Evol. Microbiol.">
        <title>The Global Catalogue of Microorganisms (GCM) 10K type strain sequencing project: providing services to taxonomists for standard genome sequencing and annotation.</title>
        <authorList>
            <consortium name="The Broad Institute Genomics Platform"/>
            <consortium name="The Broad Institute Genome Sequencing Center for Infectious Disease"/>
            <person name="Wu L."/>
            <person name="Ma J."/>
        </authorList>
    </citation>
    <scope>NUCLEOTIDE SEQUENCE [LARGE SCALE GENOMIC DNA]</scope>
    <source>
        <strain evidence="6">KCTC 52127</strain>
    </source>
</reference>
<keyword evidence="3" id="KW-0732">Signal</keyword>
<dbReference type="InterPro" id="IPR001466">
    <property type="entry name" value="Beta-lactam-related"/>
</dbReference>
<dbReference type="InterPro" id="IPR050491">
    <property type="entry name" value="AmpC-like"/>
</dbReference>
<comment type="subcellular location">
    <subcellularLocation>
        <location evidence="1">Membrane</location>
    </subcellularLocation>
</comment>
<keyword evidence="5" id="KW-0378">Hydrolase</keyword>